<organism evidence="1 2">
    <name type="scientific">Bombardia bombarda</name>
    <dbReference type="NCBI Taxonomy" id="252184"/>
    <lineage>
        <taxon>Eukaryota</taxon>
        <taxon>Fungi</taxon>
        <taxon>Dikarya</taxon>
        <taxon>Ascomycota</taxon>
        <taxon>Pezizomycotina</taxon>
        <taxon>Sordariomycetes</taxon>
        <taxon>Sordariomycetidae</taxon>
        <taxon>Sordariales</taxon>
        <taxon>Lasiosphaeriaceae</taxon>
        <taxon>Bombardia</taxon>
    </lineage>
</organism>
<comment type="caution">
    <text evidence="1">The sequence shown here is derived from an EMBL/GenBank/DDBJ whole genome shotgun (WGS) entry which is preliminary data.</text>
</comment>
<gene>
    <name evidence="1" type="ORF">B0T17DRAFT_537184</name>
</gene>
<accession>A0AA39WMK8</accession>
<keyword evidence="2" id="KW-1185">Reference proteome</keyword>
<proteinExistence type="predicted"/>
<evidence type="ECO:0000313" key="2">
    <source>
        <dbReference type="Proteomes" id="UP001174934"/>
    </source>
</evidence>
<evidence type="ECO:0000313" key="1">
    <source>
        <dbReference type="EMBL" id="KAK0618191.1"/>
    </source>
</evidence>
<dbReference type="AlphaFoldDB" id="A0AA39WMK8"/>
<dbReference type="Proteomes" id="UP001174934">
    <property type="component" value="Unassembled WGS sequence"/>
</dbReference>
<sequence length="128" mass="13622">MLDQSLIAQVTLAVLCFLSGTGYIPGIAVCSIPKAEMTSFKCAANDRERALSPKNASSITGCDARCAEPKHSLRPAPSAQHVSPPCLCVMCCVLLVPCRFMYLPTCASIHNSNTGVNIKKPLARNSIN</sequence>
<protein>
    <submittedName>
        <fullName evidence="1">Uncharacterized protein</fullName>
    </submittedName>
</protein>
<dbReference type="EMBL" id="JAULSR010000005">
    <property type="protein sequence ID" value="KAK0618191.1"/>
    <property type="molecule type" value="Genomic_DNA"/>
</dbReference>
<name>A0AA39WMK8_9PEZI</name>
<reference evidence="1" key="1">
    <citation type="submission" date="2023-06" db="EMBL/GenBank/DDBJ databases">
        <title>Genome-scale phylogeny and comparative genomics of the fungal order Sordariales.</title>
        <authorList>
            <consortium name="Lawrence Berkeley National Laboratory"/>
            <person name="Hensen N."/>
            <person name="Bonometti L."/>
            <person name="Westerberg I."/>
            <person name="Brannstrom I.O."/>
            <person name="Guillou S."/>
            <person name="Cros-Aarteil S."/>
            <person name="Calhoun S."/>
            <person name="Haridas S."/>
            <person name="Kuo A."/>
            <person name="Mondo S."/>
            <person name="Pangilinan J."/>
            <person name="Riley R."/>
            <person name="LaButti K."/>
            <person name="Andreopoulos B."/>
            <person name="Lipzen A."/>
            <person name="Chen C."/>
            <person name="Yanf M."/>
            <person name="Daum C."/>
            <person name="Ng V."/>
            <person name="Clum A."/>
            <person name="Steindorff A."/>
            <person name="Ohm R."/>
            <person name="Martin F."/>
            <person name="Silar P."/>
            <person name="Natvig D."/>
            <person name="Lalanne C."/>
            <person name="Gautier V."/>
            <person name="Ament-velasquez S.L."/>
            <person name="Kruys A."/>
            <person name="Hutchinson M.I."/>
            <person name="Powell A.J."/>
            <person name="Barry K."/>
            <person name="Miller A.N."/>
            <person name="Grigoriev I.V."/>
            <person name="Debuchy R."/>
            <person name="Gladieux P."/>
            <person name="Thoren M.H."/>
            <person name="Johannesson H."/>
        </authorList>
    </citation>
    <scope>NUCLEOTIDE SEQUENCE</scope>
    <source>
        <strain evidence="1">SMH3391-2</strain>
    </source>
</reference>